<keyword evidence="3" id="KW-0812">Transmembrane</keyword>
<reference evidence="6" key="1">
    <citation type="submission" date="2016-06" db="EMBL/GenBank/DDBJ databases">
        <authorList>
            <person name="Radolfova-Krizova L."/>
            <person name="Nemec A."/>
        </authorList>
    </citation>
    <scope>NUCLEOTIDE SEQUENCE [LARGE SCALE GENOMIC DNA]</scope>
    <source>
        <strain evidence="6">ANC 4275</strain>
    </source>
</reference>
<evidence type="ECO:0000256" key="3">
    <source>
        <dbReference type="SAM" id="Phobius"/>
    </source>
</evidence>
<dbReference type="EMBL" id="LZDS01000025">
    <property type="protein sequence ID" value="OBX28492.1"/>
    <property type="molecule type" value="Genomic_DNA"/>
</dbReference>
<protein>
    <recommendedName>
        <fullName evidence="4">CSD domain-containing protein</fullName>
    </recommendedName>
</protein>
<accession>A0A1A7RCR5</accession>
<dbReference type="OrthoDB" id="72963at2"/>
<feature type="transmembrane region" description="Helical" evidence="3">
    <location>
        <begin position="109"/>
        <end position="127"/>
    </location>
</feature>
<evidence type="ECO:0000259" key="4">
    <source>
        <dbReference type="PROSITE" id="PS51857"/>
    </source>
</evidence>
<dbReference type="STRING" id="1443941.A9J31_05325"/>
<evidence type="ECO:0000313" key="5">
    <source>
        <dbReference type="EMBL" id="OBX28492.1"/>
    </source>
</evidence>
<keyword evidence="2" id="KW-0175">Coiled coil</keyword>
<dbReference type="InterPro" id="IPR019844">
    <property type="entry name" value="CSD_CS"/>
</dbReference>
<dbReference type="GO" id="GO:0003676">
    <property type="term" value="F:nucleic acid binding"/>
    <property type="evidence" value="ECO:0007669"/>
    <property type="project" value="InterPro"/>
</dbReference>
<evidence type="ECO:0000313" key="6">
    <source>
        <dbReference type="Proteomes" id="UP000185753"/>
    </source>
</evidence>
<keyword evidence="6" id="KW-1185">Reference proteome</keyword>
<gene>
    <name evidence="5" type="ORF">A9J31_05325</name>
</gene>
<dbReference type="InterPro" id="IPR008613">
    <property type="entry name" value="Excalibur_Ca-bd_domain"/>
</dbReference>
<feature type="domain" description="CSD" evidence="4">
    <location>
        <begin position="2"/>
        <end position="66"/>
    </location>
</feature>
<dbReference type="CDD" id="cd04458">
    <property type="entry name" value="CSP_CDS"/>
    <property type="match status" value="1"/>
</dbReference>
<organism evidence="5 6">
    <name type="scientific">Acinetobacter gandensis</name>
    <dbReference type="NCBI Taxonomy" id="1443941"/>
    <lineage>
        <taxon>Bacteria</taxon>
        <taxon>Pseudomonadati</taxon>
        <taxon>Pseudomonadota</taxon>
        <taxon>Gammaproteobacteria</taxon>
        <taxon>Moraxellales</taxon>
        <taxon>Moraxellaceae</taxon>
        <taxon>Acinetobacter</taxon>
    </lineage>
</organism>
<dbReference type="GO" id="GO:0005829">
    <property type="term" value="C:cytosol"/>
    <property type="evidence" value="ECO:0007669"/>
    <property type="project" value="UniProtKB-ARBA"/>
</dbReference>
<name>A0A1A7RCR5_9GAMM</name>
<dbReference type="InterPro" id="IPR012340">
    <property type="entry name" value="NA-bd_OB-fold"/>
</dbReference>
<dbReference type="AlphaFoldDB" id="A0A1A7RCR5"/>
<feature type="coiled-coil region" evidence="2">
    <location>
        <begin position="129"/>
        <end position="156"/>
    </location>
</feature>
<dbReference type="InterPro" id="IPR011129">
    <property type="entry name" value="CSD"/>
</dbReference>
<comment type="subcellular location">
    <subcellularLocation>
        <location evidence="1">Cytoplasm</location>
    </subcellularLocation>
</comment>
<dbReference type="RefSeq" id="WP_067764659.1">
    <property type="nucleotide sequence ID" value="NZ_LZDS01000025.1"/>
</dbReference>
<proteinExistence type="predicted"/>
<dbReference type="SMART" id="SM00357">
    <property type="entry name" value="CSP"/>
    <property type="match status" value="1"/>
</dbReference>
<dbReference type="SUPFAM" id="SSF50249">
    <property type="entry name" value="Nucleic acid-binding proteins"/>
    <property type="match status" value="1"/>
</dbReference>
<keyword evidence="3" id="KW-1133">Transmembrane helix</keyword>
<evidence type="ECO:0000256" key="2">
    <source>
        <dbReference type="SAM" id="Coils"/>
    </source>
</evidence>
<sequence>MFLEGKIKSYNAERGFGFIQQNEQVKDLFFHVTDIPSRHIELKLGEKVKYLISEDQGNFKAVNIVRLDLKQQQATEQALQSTIVEDHSREPISASPRYEVASVSPLSKIISFVGVVIIVVLAVMVYGKYQGYREQKQLHAQQLMQQQQQIVEEQRKAQGDLPDQVLSEQGLHNLHGTGTSELRRDVVDVTPKSTQAVQQAAPAKFSCDGRTHCSQMRSYEEAVFFNNNCPNTKMDGNNDGEPCERQFKNR</sequence>
<dbReference type="Proteomes" id="UP000185753">
    <property type="component" value="Unassembled WGS sequence"/>
</dbReference>
<dbReference type="Pfam" id="PF00313">
    <property type="entry name" value="CSD"/>
    <property type="match status" value="1"/>
</dbReference>
<dbReference type="PROSITE" id="PS00352">
    <property type="entry name" value="CSD_1"/>
    <property type="match status" value="1"/>
</dbReference>
<dbReference type="Gene3D" id="2.40.50.140">
    <property type="entry name" value="Nucleic acid-binding proteins"/>
    <property type="match status" value="1"/>
</dbReference>
<evidence type="ECO:0000256" key="1">
    <source>
        <dbReference type="RuleBase" id="RU000408"/>
    </source>
</evidence>
<dbReference type="PROSITE" id="PS51857">
    <property type="entry name" value="CSD_2"/>
    <property type="match status" value="1"/>
</dbReference>
<comment type="caution">
    <text evidence="5">The sequence shown here is derived from an EMBL/GenBank/DDBJ whole genome shotgun (WGS) entry which is preliminary data.</text>
</comment>
<keyword evidence="3" id="KW-0472">Membrane</keyword>
<dbReference type="InterPro" id="IPR002059">
    <property type="entry name" value="CSP_DNA-bd"/>
</dbReference>
<dbReference type="Pfam" id="PF05901">
    <property type="entry name" value="Excalibur"/>
    <property type="match status" value="1"/>
</dbReference>